<dbReference type="Proteomes" id="UP000762676">
    <property type="component" value="Unassembled WGS sequence"/>
</dbReference>
<dbReference type="AlphaFoldDB" id="A0AAV4EXT5"/>
<protein>
    <submittedName>
        <fullName evidence="1">Uncharacterized protein</fullName>
    </submittedName>
</protein>
<keyword evidence="2" id="KW-1185">Reference proteome</keyword>
<proteinExistence type="predicted"/>
<name>A0AAV4EXT5_9GAST</name>
<sequence length="153" mass="17240">MECKLAHRCYLHGLGRHHWQLFGGCQTFSSHLAPPHVQIPGRSKFTLSNVLVLEPADWCRHRAKLASLYPPPPPETQLFRRLRSAGEENKNRDRCPRSPLILADQGPDSLRLVPGRGYLTVDLGGTRTSKVWTEKISPSTDLKDKNCASIYNT</sequence>
<accession>A0AAV4EXT5</accession>
<dbReference type="EMBL" id="BMAT01011046">
    <property type="protein sequence ID" value="GFR65596.1"/>
    <property type="molecule type" value="Genomic_DNA"/>
</dbReference>
<organism evidence="1 2">
    <name type="scientific">Elysia marginata</name>
    <dbReference type="NCBI Taxonomy" id="1093978"/>
    <lineage>
        <taxon>Eukaryota</taxon>
        <taxon>Metazoa</taxon>
        <taxon>Spiralia</taxon>
        <taxon>Lophotrochozoa</taxon>
        <taxon>Mollusca</taxon>
        <taxon>Gastropoda</taxon>
        <taxon>Heterobranchia</taxon>
        <taxon>Euthyneura</taxon>
        <taxon>Panpulmonata</taxon>
        <taxon>Sacoglossa</taxon>
        <taxon>Placobranchoidea</taxon>
        <taxon>Plakobranchidae</taxon>
        <taxon>Elysia</taxon>
    </lineage>
</organism>
<reference evidence="1 2" key="1">
    <citation type="journal article" date="2021" name="Elife">
        <title>Chloroplast acquisition without the gene transfer in kleptoplastic sea slugs, Plakobranchus ocellatus.</title>
        <authorList>
            <person name="Maeda T."/>
            <person name="Takahashi S."/>
            <person name="Yoshida T."/>
            <person name="Shimamura S."/>
            <person name="Takaki Y."/>
            <person name="Nagai Y."/>
            <person name="Toyoda A."/>
            <person name="Suzuki Y."/>
            <person name="Arimoto A."/>
            <person name="Ishii H."/>
            <person name="Satoh N."/>
            <person name="Nishiyama T."/>
            <person name="Hasebe M."/>
            <person name="Maruyama T."/>
            <person name="Minagawa J."/>
            <person name="Obokata J."/>
            <person name="Shigenobu S."/>
        </authorList>
    </citation>
    <scope>NUCLEOTIDE SEQUENCE [LARGE SCALE GENOMIC DNA]</scope>
</reference>
<gene>
    <name evidence="1" type="ORF">ElyMa_005535000</name>
</gene>
<comment type="caution">
    <text evidence="1">The sequence shown here is derived from an EMBL/GenBank/DDBJ whole genome shotgun (WGS) entry which is preliminary data.</text>
</comment>
<evidence type="ECO:0000313" key="1">
    <source>
        <dbReference type="EMBL" id="GFR65596.1"/>
    </source>
</evidence>
<evidence type="ECO:0000313" key="2">
    <source>
        <dbReference type="Proteomes" id="UP000762676"/>
    </source>
</evidence>